<evidence type="ECO:0000313" key="2">
    <source>
        <dbReference type="EMBL" id="CAB1445710.1"/>
    </source>
</evidence>
<sequence length="146" mass="16155">MSEDGPHSNSCTVSVRPRHLTHKAVPLQSQAASHPHRHNVISQQPARCSMHLFRCHHRHRPPSSTNEMHGVPVTVQVQTSQVSVRLAIAEDAREDAPPPPPQREQPLSLCPEMKPCRLGTADTQKPARMAHGREGLGGEWRGVFTV</sequence>
<dbReference type="Proteomes" id="UP001153269">
    <property type="component" value="Unassembled WGS sequence"/>
</dbReference>
<comment type="caution">
    <text evidence="2">The sequence shown here is derived from an EMBL/GenBank/DDBJ whole genome shotgun (WGS) entry which is preliminary data.</text>
</comment>
<proteinExistence type="predicted"/>
<feature type="region of interest" description="Disordered" evidence="1">
    <location>
        <begin position="89"/>
        <end position="110"/>
    </location>
</feature>
<reference evidence="2" key="1">
    <citation type="submission" date="2020-03" db="EMBL/GenBank/DDBJ databases">
        <authorList>
            <person name="Weist P."/>
        </authorList>
    </citation>
    <scope>NUCLEOTIDE SEQUENCE</scope>
</reference>
<evidence type="ECO:0000313" key="3">
    <source>
        <dbReference type="Proteomes" id="UP001153269"/>
    </source>
</evidence>
<keyword evidence="3" id="KW-1185">Reference proteome</keyword>
<organism evidence="2 3">
    <name type="scientific">Pleuronectes platessa</name>
    <name type="common">European plaice</name>
    <dbReference type="NCBI Taxonomy" id="8262"/>
    <lineage>
        <taxon>Eukaryota</taxon>
        <taxon>Metazoa</taxon>
        <taxon>Chordata</taxon>
        <taxon>Craniata</taxon>
        <taxon>Vertebrata</taxon>
        <taxon>Euteleostomi</taxon>
        <taxon>Actinopterygii</taxon>
        <taxon>Neopterygii</taxon>
        <taxon>Teleostei</taxon>
        <taxon>Neoteleostei</taxon>
        <taxon>Acanthomorphata</taxon>
        <taxon>Carangaria</taxon>
        <taxon>Pleuronectiformes</taxon>
        <taxon>Pleuronectoidei</taxon>
        <taxon>Pleuronectidae</taxon>
        <taxon>Pleuronectes</taxon>
    </lineage>
</organism>
<evidence type="ECO:0000256" key="1">
    <source>
        <dbReference type="SAM" id="MobiDB-lite"/>
    </source>
</evidence>
<dbReference type="EMBL" id="CADEAL010003768">
    <property type="protein sequence ID" value="CAB1445710.1"/>
    <property type="molecule type" value="Genomic_DNA"/>
</dbReference>
<dbReference type="AlphaFoldDB" id="A0A9N7Z121"/>
<accession>A0A9N7Z121</accession>
<name>A0A9N7Z121_PLEPL</name>
<gene>
    <name evidence="2" type="ORF">PLEPLA_LOCUS33447</name>
</gene>
<protein>
    <submittedName>
        <fullName evidence="2">Uncharacterized protein</fullName>
    </submittedName>
</protein>